<dbReference type="GeneID" id="25297567"/>
<evidence type="ECO:0000256" key="1">
    <source>
        <dbReference type="SAM" id="Coils"/>
    </source>
</evidence>
<dbReference type="HOGENOM" id="CLU_095735_1_1_1"/>
<reference evidence="2 3" key="1">
    <citation type="submission" date="2015-01" db="EMBL/GenBank/DDBJ databases">
        <title>The Genome Sequence of Rhinocladiella mackenzie CBS 650.93.</title>
        <authorList>
            <consortium name="The Broad Institute Genomics Platform"/>
            <person name="Cuomo C."/>
            <person name="de Hoog S."/>
            <person name="Gorbushina A."/>
            <person name="Stielow B."/>
            <person name="Teixiera M."/>
            <person name="Abouelleil A."/>
            <person name="Chapman S.B."/>
            <person name="Priest M."/>
            <person name="Young S.K."/>
            <person name="Wortman J."/>
            <person name="Nusbaum C."/>
            <person name="Birren B."/>
        </authorList>
    </citation>
    <scope>NUCLEOTIDE SEQUENCE [LARGE SCALE GENOMIC DNA]</scope>
    <source>
        <strain evidence="2 3">CBS 650.93</strain>
    </source>
</reference>
<evidence type="ECO:0000313" key="3">
    <source>
        <dbReference type="Proteomes" id="UP000053617"/>
    </source>
</evidence>
<dbReference type="VEuPathDB" id="FungiDB:Z518_09496"/>
<dbReference type="OrthoDB" id="2120038at2759"/>
<dbReference type="AlphaFoldDB" id="A0A0D2I7E7"/>
<keyword evidence="1" id="KW-0175">Coiled coil</keyword>
<feature type="coiled-coil region" evidence="1">
    <location>
        <begin position="152"/>
        <end position="179"/>
    </location>
</feature>
<dbReference type="GO" id="GO:0005739">
    <property type="term" value="C:mitochondrion"/>
    <property type="evidence" value="ECO:0007669"/>
    <property type="project" value="InterPro"/>
</dbReference>
<gene>
    <name evidence="2" type="ORF">Z518_09496</name>
</gene>
<dbReference type="PANTHER" id="PTHR42100:SF1">
    <property type="entry name" value="OXIDOREDUCTASE 178 KDA SUBUNIT, PUTATIVE (AFU_ORTHOLOGUE AFUA_8G04320)-RELATED"/>
    <property type="match status" value="1"/>
</dbReference>
<sequence length="187" mass="20496">MSFVSRRVEAAARPLSRLIQHQARRYAGHEAGHGHGEAHHGESAFHVQGGSGNESFGAGFYLSVASIPFAILVYSIASSPGDNFASRLVKKYEASVEADKRANVIHTAMMEQVAADRQLFASSAGNETVPPFRNQESFNFGSPWNVSAGQGTADLTALAKFYEERNVRAEEERRQRLKKNNGHSVYD</sequence>
<keyword evidence="3" id="KW-1185">Reference proteome</keyword>
<dbReference type="InterPro" id="IPR034444">
    <property type="entry name" value="Nuo17.8"/>
</dbReference>
<name>A0A0D2I7E7_9EURO</name>
<proteinExistence type="predicted"/>
<evidence type="ECO:0008006" key="4">
    <source>
        <dbReference type="Google" id="ProtNLM"/>
    </source>
</evidence>
<dbReference type="STRING" id="1442369.A0A0D2I7E7"/>
<evidence type="ECO:0000313" key="2">
    <source>
        <dbReference type="EMBL" id="KIX01769.1"/>
    </source>
</evidence>
<dbReference type="Proteomes" id="UP000053617">
    <property type="component" value="Unassembled WGS sequence"/>
</dbReference>
<protein>
    <recommendedName>
        <fullName evidence="4">NADH-ubiquinone oxidoreductase 17.8 kDa subunit</fullName>
    </recommendedName>
</protein>
<dbReference type="EMBL" id="KN847481">
    <property type="protein sequence ID" value="KIX01769.1"/>
    <property type="molecule type" value="Genomic_DNA"/>
</dbReference>
<accession>A0A0D2I7E7</accession>
<dbReference type="RefSeq" id="XP_013268905.1">
    <property type="nucleotide sequence ID" value="XM_013413451.1"/>
</dbReference>
<dbReference type="PANTHER" id="PTHR42100">
    <property type="entry name" value="OXIDOREDUCTASE 178 KDA SUBUNIT, PUTATIVE (AFU_ORTHOLOGUE AFUA_8G04320)-RELATED"/>
    <property type="match status" value="1"/>
</dbReference>
<organism evidence="2 3">
    <name type="scientific">Rhinocladiella mackenziei CBS 650.93</name>
    <dbReference type="NCBI Taxonomy" id="1442369"/>
    <lineage>
        <taxon>Eukaryota</taxon>
        <taxon>Fungi</taxon>
        <taxon>Dikarya</taxon>
        <taxon>Ascomycota</taxon>
        <taxon>Pezizomycotina</taxon>
        <taxon>Eurotiomycetes</taxon>
        <taxon>Chaetothyriomycetidae</taxon>
        <taxon>Chaetothyriales</taxon>
        <taxon>Herpotrichiellaceae</taxon>
        <taxon>Rhinocladiella</taxon>
    </lineage>
</organism>